<evidence type="ECO:0000256" key="28">
    <source>
        <dbReference type="ARBA" id="ARBA00048234"/>
    </source>
</evidence>
<evidence type="ECO:0000256" key="17">
    <source>
        <dbReference type="ARBA" id="ARBA00023288"/>
    </source>
</evidence>
<keyword evidence="17" id="KW-0449">Lipoprotein</keyword>
<evidence type="ECO:0000256" key="26">
    <source>
        <dbReference type="ARBA" id="ARBA00047779"/>
    </source>
</evidence>
<reference evidence="34 35" key="1">
    <citation type="journal article" date="2014" name="Nat. Genet.">
        <title>Whole-genome sequence of a flatfish provides insights into ZW sex chromosome evolution and adaptation to a benthic lifestyle.</title>
        <authorList>
            <person name="Chen S."/>
            <person name="Zhang G."/>
            <person name="Shao C."/>
            <person name="Huang Q."/>
            <person name="Liu G."/>
            <person name="Zhang P."/>
            <person name="Song W."/>
            <person name="An N."/>
            <person name="Chalopin D."/>
            <person name="Volff J.N."/>
            <person name="Hong Y."/>
            <person name="Li Q."/>
            <person name="Sha Z."/>
            <person name="Zhou H."/>
            <person name="Xie M."/>
            <person name="Yu Q."/>
            <person name="Liu Y."/>
            <person name="Xiang H."/>
            <person name="Wang N."/>
            <person name="Wu K."/>
            <person name="Yang C."/>
            <person name="Zhou Q."/>
            <person name="Liao X."/>
            <person name="Yang L."/>
            <person name="Hu Q."/>
            <person name="Zhang J."/>
            <person name="Meng L."/>
            <person name="Jin L."/>
            <person name="Tian Y."/>
            <person name="Lian J."/>
            <person name="Yang J."/>
            <person name="Miao G."/>
            <person name="Liu S."/>
            <person name="Liang Z."/>
            <person name="Yan F."/>
            <person name="Li Y."/>
            <person name="Sun B."/>
            <person name="Zhang H."/>
            <person name="Zhang J."/>
            <person name="Zhu Y."/>
            <person name="Du M."/>
            <person name="Zhao Y."/>
            <person name="Schartl M."/>
            <person name="Tang Q."/>
            <person name="Wang J."/>
        </authorList>
    </citation>
    <scope>NUCLEOTIDE SEQUENCE</scope>
</reference>
<dbReference type="Pfam" id="PF01663">
    <property type="entry name" value="Phosphodiest"/>
    <property type="match status" value="1"/>
</dbReference>
<comment type="catalytic activity">
    <reaction evidence="22">
        <text>1-(9Z-octadecenoyl)-sn-glycero-3-phosphocholine + H2O = 1-(9Z-octadecenoyl)-sn-glycerol + phosphocholine + H(+)</text>
        <dbReference type="Rhea" id="RHEA:41091"/>
        <dbReference type="ChEBI" id="CHEBI:15377"/>
        <dbReference type="ChEBI" id="CHEBI:15378"/>
        <dbReference type="ChEBI" id="CHEBI:28610"/>
        <dbReference type="ChEBI" id="CHEBI:75757"/>
        <dbReference type="ChEBI" id="CHEBI:295975"/>
    </reaction>
    <physiologicalReaction direction="left-to-right" evidence="22">
        <dbReference type="Rhea" id="RHEA:41092"/>
    </physiologicalReaction>
</comment>
<dbReference type="CDD" id="cd16018">
    <property type="entry name" value="Enpp"/>
    <property type="match status" value="1"/>
</dbReference>
<evidence type="ECO:0000256" key="4">
    <source>
        <dbReference type="ARBA" id="ARBA00012318"/>
    </source>
</evidence>
<comment type="catalytic activity">
    <reaction evidence="29">
        <text>sn-glycerol 3-phosphocholine + H2O = phosphocholine + glycerol + H(+)</text>
        <dbReference type="Rhea" id="RHEA:19545"/>
        <dbReference type="ChEBI" id="CHEBI:15377"/>
        <dbReference type="ChEBI" id="CHEBI:15378"/>
        <dbReference type="ChEBI" id="CHEBI:16870"/>
        <dbReference type="ChEBI" id="CHEBI:17754"/>
        <dbReference type="ChEBI" id="CHEBI:295975"/>
        <dbReference type="EC" id="3.1.4.38"/>
    </reaction>
    <physiologicalReaction direction="left-to-right" evidence="29">
        <dbReference type="Rhea" id="RHEA:19546"/>
    </physiologicalReaction>
</comment>
<reference evidence="34" key="2">
    <citation type="submission" date="2025-05" db="UniProtKB">
        <authorList>
            <consortium name="Ensembl"/>
        </authorList>
    </citation>
    <scope>IDENTIFICATION</scope>
</reference>
<dbReference type="CTD" id="133121"/>
<evidence type="ECO:0000256" key="25">
    <source>
        <dbReference type="ARBA" id="ARBA00047600"/>
    </source>
</evidence>
<accession>A0A3P8WYR7</accession>
<evidence type="ECO:0000256" key="5">
    <source>
        <dbReference type="ARBA" id="ARBA00022475"/>
    </source>
</evidence>
<keyword evidence="16" id="KW-0325">Glycoprotein</keyword>
<dbReference type="EC" id="3.1.4.38" evidence="4"/>
<dbReference type="OMA" id="NVSMYYW"/>
<name>A0A3P8WYR7_CYNSE</name>
<keyword evidence="13" id="KW-0443">Lipid metabolism</keyword>
<keyword evidence="5" id="KW-1003">Cell membrane</keyword>
<keyword evidence="12" id="KW-0442">Lipid degradation</keyword>
<evidence type="ECO:0000256" key="31">
    <source>
        <dbReference type="ARBA" id="ARBA00049320"/>
    </source>
</evidence>
<dbReference type="InterPro" id="IPR002591">
    <property type="entry name" value="Phosphodiest/P_Trfase"/>
</dbReference>
<evidence type="ECO:0000256" key="16">
    <source>
        <dbReference type="ARBA" id="ARBA00023180"/>
    </source>
</evidence>
<organism evidence="34 35">
    <name type="scientific">Cynoglossus semilaevis</name>
    <name type="common">Tongue sole</name>
    <dbReference type="NCBI Taxonomy" id="244447"/>
    <lineage>
        <taxon>Eukaryota</taxon>
        <taxon>Metazoa</taxon>
        <taxon>Chordata</taxon>
        <taxon>Craniata</taxon>
        <taxon>Vertebrata</taxon>
        <taxon>Euteleostomi</taxon>
        <taxon>Actinopterygii</taxon>
        <taxon>Neopterygii</taxon>
        <taxon>Teleostei</taxon>
        <taxon>Neoteleostei</taxon>
        <taxon>Acanthomorphata</taxon>
        <taxon>Carangaria</taxon>
        <taxon>Pleuronectiformes</taxon>
        <taxon>Pleuronectoidei</taxon>
        <taxon>Cynoglossidae</taxon>
        <taxon>Cynoglossinae</taxon>
        <taxon>Cynoglossus</taxon>
    </lineage>
</organism>
<proteinExistence type="inferred from homology"/>
<dbReference type="OrthoDB" id="415411at2759"/>
<evidence type="ECO:0000313" key="35">
    <source>
        <dbReference type="Proteomes" id="UP000265120"/>
    </source>
</evidence>
<dbReference type="Gene3D" id="3.30.1360.180">
    <property type="match status" value="1"/>
</dbReference>
<evidence type="ECO:0000256" key="1">
    <source>
        <dbReference type="ARBA" id="ARBA00001947"/>
    </source>
</evidence>
<dbReference type="GO" id="GO:0047390">
    <property type="term" value="F:glycerophosphocholine cholinephosphodiesterase activity"/>
    <property type="evidence" value="ECO:0007669"/>
    <property type="project" value="UniProtKB-EC"/>
</dbReference>
<dbReference type="GO" id="GO:0046872">
    <property type="term" value="F:metal ion binding"/>
    <property type="evidence" value="ECO:0007669"/>
    <property type="project" value="UniProtKB-KW"/>
</dbReference>
<keyword evidence="10" id="KW-0378">Hydrolase</keyword>
<evidence type="ECO:0000256" key="30">
    <source>
        <dbReference type="ARBA" id="ARBA00049092"/>
    </source>
</evidence>
<comment type="catalytic activity">
    <reaction evidence="30">
        <text>1-(9Z,12Z)-octadecadienoyl-sn-glycero-3-phosphocholine + H2O = 1-(9Z,12Z-octadecadienoyl)-sn-glycerol + phosphocholine + H(+)</text>
        <dbReference type="Rhea" id="RHEA:41115"/>
        <dbReference type="ChEBI" id="CHEBI:15377"/>
        <dbReference type="ChEBI" id="CHEBI:15378"/>
        <dbReference type="ChEBI" id="CHEBI:28733"/>
        <dbReference type="ChEBI" id="CHEBI:75561"/>
        <dbReference type="ChEBI" id="CHEBI:295975"/>
    </reaction>
    <physiologicalReaction direction="left-to-right" evidence="30">
        <dbReference type="Rhea" id="RHEA:41116"/>
    </physiologicalReaction>
</comment>
<dbReference type="KEGG" id="csem:103391453"/>
<dbReference type="GeneID" id="103391453"/>
<evidence type="ECO:0000256" key="21">
    <source>
        <dbReference type="ARBA" id="ARBA00047290"/>
    </source>
</evidence>
<comment type="catalytic activity">
    <reaction evidence="24">
        <text>a 1-O-alkyl-sn-glycero-3-phosphocholine + H2O = a 1-O-alkyl-sn-glycerol + phosphocholine + H(+)</text>
        <dbReference type="Rhea" id="RHEA:36083"/>
        <dbReference type="ChEBI" id="CHEBI:15377"/>
        <dbReference type="ChEBI" id="CHEBI:15378"/>
        <dbReference type="ChEBI" id="CHEBI:15850"/>
        <dbReference type="ChEBI" id="CHEBI:30909"/>
        <dbReference type="ChEBI" id="CHEBI:295975"/>
    </reaction>
    <physiologicalReaction direction="left-to-right" evidence="24">
        <dbReference type="Rhea" id="RHEA:36084"/>
    </physiologicalReaction>
</comment>
<evidence type="ECO:0000256" key="10">
    <source>
        <dbReference type="ARBA" id="ARBA00022801"/>
    </source>
</evidence>
<dbReference type="Ensembl" id="ENSCSET00000032132.1">
    <property type="protein sequence ID" value="ENSCSEP00000031722.1"/>
    <property type="gene ID" value="ENSCSEG00000020332.1"/>
</dbReference>
<dbReference type="GO" id="GO:0005886">
    <property type="term" value="C:plasma membrane"/>
    <property type="evidence" value="ECO:0007669"/>
    <property type="project" value="UniProtKB-SubCell"/>
</dbReference>
<comment type="catalytic activity">
    <reaction evidence="26">
        <text>1-tetradecanoyl-sn-glycero-3-phosphocholine + H2O = 1-tetradecanoyl-sn-glycerol + phosphocholine + H(+)</text>
        <dbReference type="Rhea" id="RHEA:40999"/>
        <dbReference type="ChEBI" id="CHEBI:15377"/>
        <dbReference type="ChEBI" id="CHEBI:15378"/>
        <dbReference type="ChEBI" id="CHEBI:64489"/>
        <dbReference type="ChEBI" id="CHEBI:75536"/>
        <dbReference type="ChEBI" id="CHEBI:295975"/>
    </reaction>
    <physiologicalReaction direction="left-to-right" evidence="26">
        <dbReference type="Rhea" id="RHEA:41000"/>
    </physiologicalReaction>
</comment>
<evidence type="ECO:0000256" key="29">
    <source>
        <dbReference type="ARBA" id="ARBA00048703"/>
    </source>
</evidence>
<keyword evidence="15" id="KW-1015">Disulfide bond</keyword>
<comment type="subcellular location">
    <subcellularLocation>
        <location evidence="2">Cell membrane</location>
        <topology evidence="2">Lipid-anchor</topology>
        <topology evidence="2">GPI-anchor</topology>
    </subcellularLocation>
</comment>
<evidence type="ECO:0000256" key="20">
    <source>
        <dbReference type="ARBA" id="ARBA00046203"/>
    </source>
</evidence>
<evidence type="ECO:0000256" key="11">
    <source>
        <dbReference type="ARBA" id="ARBA00022833"/>
    </source>
</evidence>
<evidence type="ECO:0000256" key="13">
    <source>
        <dbReference type="ARBA" id="ARBA00023098"/>
    </source>
</evidence>
<dbReference type="SUPFAM" id="SSF53649">
    <property type="entry name" value="Alkaline phosphatase-like"/>
    <property type="match status" value="1"/>
</dbReference>
<evidence type="ECO:0000256" key="8">
    <source>
        <dbReference type="ARBA" id="ARBA00022723"/>
    </source>
</evidence>
<dbReference type="GO" id="GO:0016042">
    <property type="term" value="P:lipid catabolic process"/>
    <property type="evidence" value="ECO:0007669"/>
    <property type="project" value="UniProtKB-KW"/>
</dbReference>
<protein>
    <recommendedName>
        <fullName evidence="4">glycerophosphocholine cholinephosphodiesterase</fullName>
        <ecNumber evidence="4">3.1.4.38</ecNumber>
    </recommendedName>
    <alternativeName>
        <fullName evidence="19">Choline-specific glycerophosphodiester phosphodiesterase</fullName>
    </alternativeName>
    <alternativeName>
        <fullName evidence="18">Ectonucleotide pyrophosphatase/phosphodiesterase family member 6</fullName>
    </alternativeName>
</protein>
<dbReference type="Gene3D" id="3.40.720.10">
    <property type="entry name" value="Alkaline Phosphatase, subunit A"/>
    <property type="match status" value="1"/>
</dbReference>
<evidence type="ECO:0000256" key="24">
    <source>
        <dbReference type="ARBA" id="ARBA00047494"/>
    </source>
</evidence>
<evidence type="ECO:0000256" key="3">
    <source>
        <dbReference type="ARBA" id="ARBA00010594"/>
    </source>
</evidence>
<comment type="catalytic activity">
    <reaction evidence="25">
        <text>a 1-acyl-sn-glycero-3-phosphocholine + H2O = a 1-acyl-sn-glycerol + phosphocholine + H(+)</text>
        <dbReference type="Rhea" id="RHEA:44720"/>
        <dbReference type="ChEBI" id="CHEBI:15377"/>
        <dbReference type="ChEBI" id="CHEBI:15378"/>
        <dbReference type="ChEBI" id="CHEBI:58168"/>
        <dbReference type="ChEBI" id="CHEBI:64683"/>
        <dbReference type="ChEBI" id="CHEBI:295975"/>
    </reaction>
    <physiologicalReaction direction="left-to-right" evidence="25">
        <dbReference type="Rhea" id="RHEA:44721"/>
    </physiologicalReaction>
</comment>
<comment type="catalytic activity">
    <reaction evidence="31">
        <text>1-(5Z,8Z,11Z,14Z-eicosatetraenoyl)-sn-glycero-3-phosphocholine + H2O = 1-(5Z,8Z,11Z,14Z-eicosatetraenoyl)-sn-glycerol + phosphocholine + H(+)</text>
        <dbReference type="Rhea" id="RHEA:41003"/>
        <dbReference type="ChEBI" id="CHEBI:15377"/>
        <dbReference type="ChEBI" id="CHEBI:15378"/>
        <dbReference type="ChEBI" id="CHEBI:34071"/>
        <dbReference type="ChEBI" id="CHEBI:74344"/>
        <dbReference type="ChEBI" id="CHEBI:295975"/>
    </reaction>
    <physiologicalReaction direction="left-to-right" evidence="31">
        <dbReference type="Rhea" id="RHEA:41004"/>
    </physiologicalReaction>
</comment>
<comment type="catalytic activity">
    <reaction evidence="23">
        <text>glycero-2-phosphocholine + H2O = phosphocholine + glycerol + H(+)</text>
        <dbReference type="Rhea" id="RHEA:61684"/>
        <dbReference type="ChEBI" id="CHEBI:15377"/>
        <dbReference type="ChEBI" id="CHEBI:15378"/>
        <dbReference type="ChEBI" id="CHEBI:17754"/>
        <dbReference type="ChEBI" id="CHEBI:144950"/>
        <dbReference type="ChEBI" id="CHEBI:295975"/>
    </reaction>
    <physiologicalReaction direction="left-to-right" evidence="23">
        <dbReference type="Rhea" id="RHEA:61685"/>
    </physiologicalReaction>
</comment>
<evidence type="ECO:0000256" key="2">
    <source>
        <dbReference type="ARBA" id="ARBA00004609"/>
    </source>
</evidence>
<comment type="catalytic activity">
    <reaction evidence="27">
        <text>1-hexadecanoyl-sn-glycero-3-phosphocholine + H2O = 1-hexadecanoyl-sn-glycerol + phosphocholine + H(+)</text>
        <dbReference type="Rhea" id="RHEA:41119"/>
        <dbReference type="ChEBI" id="CHEBI:15377"/>
        <dbReference type="ChEBI" id="CHEBI:15378"/>
        <dbReference type="ChEBI" id="CHEBI:72998"/>
        <dbReference type="ChEBI" id="CHEBI:75542"/>
        <dbReference type="ChEBI" id="CHEBI:295975"/>
    </reaction>
    <physiologicalReaction direction="left-to-right" evidence="27">
        <dbReference type="Rhea" id="RHEA:41120"/>
    </physiologicalReaction>
</comment>
<evidence type="ECO:0000256" key="9">
    <source>
        <dbReference type="ARBA" id="ARBA00022729"/>
    </source>
</evidence>
<evidence type="ECO:0000256" key="23">
    <source>
        <dbReference type="ARBA" id="ARBA00047482"/>
    </source>
</evidence>
<keyword evidence="6" id="KW-0597">Phosphoprotein</keyword>
<dbReference type="GO" id="GO:0098552">
    <property type="term" value="C:side of membrane"/>
    <property type="evidence" value="ECO:0007669"/>
    <property type="project" value="UniProtKB-KW"/>
</dbReference>
<dbReference type="InterPro" id="IPR017850">
    <property type="entry name" value="Alkaline_phosphatase_core_sf"/>
</dbReference>
<evidence type="ECO:0000256" key="14">
    <source>
        <dbReference type="ARBA" id="ARBA00023136"/>
    </source>
</evidence>
<evidence type="ECO:0000256" key="18">
    <source>
        <dbReference type="ARBA" id="ARBA00031167"/>
    </source>
</evidence>
<dbReference type="Proteomes" id="UP000265120">
    <property type="component" value="Chromosome 15"/>
</dbReference>
<comment type="catalytic activity">
    <reaction evidence="28">
        <text>sphing-4-enine-phosphocholine + H2O = sphing-4-enine + phosphocholine + H(+)</text>
        <dbReference type="Rhea" id="RHEA:41095"/>
        <dbReference type="ChEBI" id="CHEBI:15377"/>
        <dbReference type="ChEBI" id="CHEBI:15378"/>
        <dbReference type="ChEBI" id="CHEBI:57756"/>
        <dbReference type="ChEBI" id="CHEBI:58906"/>
        <dbReference type="ChEBI" id="CHEBI:295975"/>
    </reaction>
    <physiologicalReaction direction="left-to-right" evidence="28">
        <dbReference type="Rhea" id="RHEA:41096"/>
    </physiologicalReaction>
</comment>
<feature type="transmembrane region" description="Helical" evidence="32">
    <location>
        <begin position="437"/>
        <end position="455"/>
    </location>
</feature>
<keyword evidence="32" id="KW-0812">Transmembrane</keyword>
<evidence type="ECO:0000256" key="15">
    <source>
        <dbReference type="ARBA" id="ARBA00023157"/>
    </source>
</evidence>
<dbReference type="STRING" id="244447.ENSCSEP00000031722"/>
<dbReference type="GO" id="GO:0019695">
    <property type="term" value="P:choline metabolic process"/>
    <property type="evidence" value="ECO:0007669"/>
    <property type="project" value="TreeGrafter"/>
</dbReference>
<evidence type="ECO:0000256" key="27">
    <source>
        <dbReference type="ARBA" id="ARBA00048209"/>
    </source>
</evidence>
<dbReference type="GO" id="GO:0008889">
    <property type="term" value="F:glycerophosphodiester phosphodiesterase activity"/>
    <property type="evidence" value="ECO:0007669"/>
    <property type="project" value="TreeGrafter"/>
</dbReference>
<evidence type="ECO:0000256" key="7">
    <source>
        <dbReference type="ARBA" id="ARBA00022622"/>
    </source>
</evidence>
<feature type="signal peptide" evidence="33">
    <location>
        <begin position="1"/>
        <end position="41"/>
    </location>
</feature>
<dbReference type="PANTHER" id="PTHR10151:SF66">
    <property type="entry name" value="GLYCEROPHOSPHOCHOLINE CHOLINEPHOSPHODIESTERASE ENPP6"/>
    <property type="match status" value="1"/>
</dbReference>
<dbReference type="Ensembl" id="ENSCSET00000032136.1">
    <property type="protein sequence ID" value="ENSCSEP00000031726.1"/>
    <property type="gene ID" value="ENSCSEG00000020332.1"/>
</dbReference>
<evidence type="ECO:0000256" key="12">
    <source>
        <dbReference type="ARBA" id="ARBA00022963"/>
    </source>
</evidence>
<keyword evidence="11" id="KW-0862">Zinc</keyword>
<comment type="cofactor">
    <cofactor evidence="1">
        <name>Zn(2+)</name>
        <dbReference type="ChEBI" id="CHEBI:29105"/>
    </cofactor>
</comment>
<dbReference type="AlphaFoldDB" id="A0A3P8WYR7"/>
<keyword evidence="32" id="KW-1133">Transmembrane helix</keyword>
<keyword evidence="8" id="KW-0479">Metal-binding</keyword>
<evidence type="ECO:0000256" key="19">
    <source>
        <dbReference type="ARBA" id="ARBA00032556"/>
    </source>
</evidence>
<dbReference type="PANTHER" id="PTHR10151">
    <property type="entry name" value="ECTONUCLEOTIDE PYROPHOSPHATASE/PHOSPHODIESTERASE"/>
    <property type="match status" value="1"/>
</dbReference>
<keyword evidence="9 33" id="KW-0732">Signal</keyword>
<comment type="catalytic activity">
    <reaction evidence="21">
        <text>1-dodecanoyl-sn-glycero-3-phosphocholine + H2O = 1-dodecanoyl-sn-glycerol + phosphocholine + H(+)</text>
        <dbReference type="Rhea" id="RHEA:41127"/>
        <dbReference type="ChEBI" id="CHEBI:15377"/>
        <dbReference type="ChEBI" id="CHEBI:15378"/>
        <dbReference type="ChEBI" id="CHEBI:74966"/>
        <dbReference type="ChEBI" id="CHEBI:75529"/>
        <dbReference type="ChEBI" id="CHEBI:295975"/>
    </reaction>
    <physiologicalReaction direction="left-to-right" evidence="21">
        <dbReference type="Rhea" id="RHEA:41128"/>
    </physiologicalReaction>
</comment>
<evidence type="ECO:0000256" key="33">
    <source>
        <dbReference type="SAM" id="SignalP"/>
    </source>
</evidence>
<comment type="similarity">
    <text evidence="3">Belongs to the nucleotide pyrophosphatase/phosphodiesterase family.</text>
</comment>
<keyword evidence="14 32" id="KW-0472">Membrane</keyword>
<feature type="chain" id="PRO_5044597062" description="glycerophosphocholine cholinephosphodiesterase" evidence="33">
    <location>
        <begin position="42"/>
        <end position="456"/>
    </location>
</feature>
<keyword evidence="7" id="KW-0336">GPI-anchor</keyword>
<dbReference type="GeneTree" id="ENSGT00940000158457"/>
<evidence type="ECO:0000256" key="22">
    <source>
        <dbReference type="ARBA" id="ARBA00047322"/>
    </source>
</evidence>
<comment type="function">
    <text evidence="20">Choline-specific glycerophosphodiesterase that hydrolyzes glycerophosphocholine (GPC) and lysophosphatidylcholine (LPC) and contributes to supplying choline to the cells. Has a preference for LPC with short (12:0 and 14:0) or polyunsaturated (18:2 and 20:4) fatty acids. In vitro, hydrolyzes only choline-containing lysophospholipids, such as sphingosylphosphorylcholine (SPC), platelet-activating factor (PAF) and lysoPAF, but not other lysophospholipids.</text>
</comment>
<evidence type="ECO:0000256" key="6">
    <source>
        <dbReference type="ARBA" id="ARBA00022553"/>
    </source>
</evidence>
<sequence>MLSVCSVSRSSVRHSAVMCPTLPPLLPLLLLLLSAGPGCLSERPLLVLLIDGFRYDYTQNLTRLPAFQELLSAGVKVDYTTPDFPSLSYPNYYTLMTGRHCDVHQMTGNYMWDQSSNKEFLIGTNQDSRLPLWWDGSEPLWVTMMKLKKKVFMYYWPGCEVEILGVQPSFCQVYHSSPSQQNFTDSMVSAVSVLSSGQADMAAIYYEDVDVMGHRFGPESAEVRRAVEQVDQVLQILLSQIKENHMEERLNIVLFSDHGMTNVQLMEKVIELDKFVNMSDVLKMMDRGAVVSVWPQDGKHRELFEALTLIPNMTVYDRQQIPERFHYKGGRFVSPLTLVADPGWFIVKNKQSLPSWQNGSAGRYNGWHGYDNQFPDMRGFFMASGPDFKRNHQGTAIGTVDVYNLLCWTLGIEPLPNNGSWSQVKNLLRDSDPSQPAALWTCSVCLLGIIIIGLWE</sequence>
<keyword evidence="35" id="KW-1185">Reference proteome</keyword>
<evidence type="ECO:0000313" key="34">
    <source>
        <dbReference type="Ensembl" id="ENSCSEP00000031722.1"/>
    </source>
</evidence>
<evidence type="ECO:0000256" key="32">
    <source>
        <dbReference type="SAM" id="Phobius"/>
    </source>
</evidence>